<dbReference type="PANTHER" id="PTHR43679:SF2">
    <property type="entry name" value="OCTANOYL-[GCVH]:PROTEIN N-OCTANOYLTRANSFERASE"/>
    <property type="match status" value="1"/>
</dbReference>
<dbReference type="InterPro" id="IPR004143">
    <property type="entry name" value="BPL_LPL_catalytic"/>
</dbReference>
<dbReference type="PROSITE" id="PS51733">
    <property type="entry name" value="BPL_LPL_CATALYTIC"/>
    <property type="match status" value="1"/>
</dbReference>
<dbReference type="InterPro" id="IPR045864">
    <property type="entry name" value="aa-tRNA-synth_II/BPL/LPL"/>
</dbReference>
<dbReference type="CDD" id="cd16443">
    <property type="entry name" value="LplA"/>
    <property type="match status" value="1"/>
</dbReference>
<name>A0A6N3DCK1_ENTCA</name>
<evidence type="ECO:0000313" key="1">
    <source>
        <dbReference type="EMBL" id="VYU23417.1"/>
    </source>
</evidence>
<dbReference type="AlphaFoldDB" id="A0A6N3DCK1"/>
<reference evidence="1" key="1">
    <citation type="submission" date="2019-11" db="EMBL/GenBank/DDBJ databases">
        <authorList>
            <person name="Feng L."/>
        </authorList>
    </citation>
    <scope>NUCLEOTIDE SEQUENCE</scope>
    <source>
        <strain evidence="1">ECasseliflavusLFYP2</strain>
    </source>
</reference>
<dbReference type="SUPFAM" id="SSF55681">
    <property type="entry name" value="Class II aaRS and biotin synthetases"/>
    <property type="match status" value="1"/>
</dbReference>
<protein>
    <submittedName>
        <fullName evidence="1">Octanoyl-[GcvH]:protein N-octanoyltransferase</fullName>
        <ecNumber evidence="1">2.3.1.204</ecNumber>
    </submittedName>
</protein>
<sequence>MTIYIMDQTLPRIHNPYEPFAFTDVATEAAGKLEQVYCHFWQLSDTMILGMKDTRLPFLIDGLQVLKEAGYASIIRNSGGLGVINDAGILNVSLIFPKHLAATTDAAYEMMATLLQAAFPERTILAYEIADSYCPGTYDLSIDGKKIAGTAQRRIKDGVAVMMYLSINGDQPARGSLVRRFYQAGLKERFGTDGYPAVNPASMTTLEAALGRKFTTQEVIDRLQKALLFLITDQSLYPLESLDQWLSENDLSEQMQQRLAGMEKRNHPIKEFSDEPTI</sequence>
<dbReference type="PANTHER" id="PTHR43679">
    <property type="entry name" value="OCTANOYLTRANSFERASE LIPM-RELATED"/>
    <property type="match status" value="1"/>
</dbReference>
<keyword evidence="1" id="KW-0012">Acyltransferase</keyword>
<keyword evidence="1" id="KW-0808">Transferase</keyword>
<proteinExistence type="predicted"/>
<dbReference type="EC" id="2.3.1.204" evidence="1"/>
<dbReference type="Pfam" id="PF21948">
    <property type="entry name" value="LplA-B_cat"/>
    <property type="match status" value="1"/>
</dbReference>
<dbReference type="EMBL" id="CACRTX010000009">
    <property type="protein sequence ID" value="VYU23417.1"/>
    <property type="molecule type" value="Genomic_DNA"/>
</dbReference>
<dbReference type="Gene3D" id="3.30.930.10">
    <property type="entry name" value="Bira Bifunctional Protein, Domain 2"/>
    <property type="match status" value="1"/>
</dbReference>
<dbReference type="GO" id="GO:0009249">
    <property type="term" value="P:protein lipoylation"/>
    <property type="evidence" value="ECO:0007669"/>
    <property type="project" value="UniProtKB-ARBA"/>
</dbReference>
<accession>A0A6N3DCK1</accession>
<gene>
    <name evidence="1" type="primary">lipL</name>
    <name evidence="1" type="ORF">ECLFYP2_02793</name>
</gene>
<organism evidence="1">
    <name type="scientific">Enterococcus casseliflavus</name>
    <name type="common">Enterococcus flavescens</name>
    <dbReference type="NCBI Taxonomy" id="37734"/>
    <lineage>
        <taxon>Bacteria</taxon>
        <taxon>Bacillati</taxon>
        <taxon>Bacillota</taxon>
        <taxon>Bacilli</taxon>
        <taxon>Lactobacillales</taxon>
        <taxon>Enterococcaceae</taxon>
        <taxon>Enterococcus</taxon>
    </lineage>
</organism>
<dbReference type="InterPro" id="IPR050664">
    <property type="entry name" value="Octanoyltrans_LipM/LipL"/>
</dbReference>
<dbReference type="GO" id="GO:0016746">
    <property type="term" value="F:acyltransferase activity"/>
    <property type="evidence" value="ECO:0007669"/>
    <property type="project" value="UniProtKB-KW"/>
</dbReference>
<dbReference type="GO" id="GO:0140096">
    <property type="term" value="F:catalytic activity, acting on a protein"/>
    <property type="evidence" value="ECO:0007669"/>
    <property type="project" value="UniProtKB-ARBA"/>
</dbReference>